<evidence type="ECO:0000256" key="2">
    <source>
        <dbReference type="ARBA" id="ARBA00022723"/>
    </source>
</evidence>
<proteinExistence type="inferred from homology"/>
<comment type="caution">
    <text evidence="7">The sequence shown here is derived from an EMBL/GenBank/DDBJ whole genome shotgun (WGS) entry which is preliminary data.</text>
</comment>
<dbReference type="OrthoDB" id="308464at2759"/>
<comment type="similarity">
    <text evidence="1">Belongs to the ZPR1 family.</text>
</comment>
<dbReference type="EMBL" id="BRXW01000253">
    <property type="protein sequence ID" value="GMI16487.1"/>
    <property type="molecule type" value="Genomic_DNA"/>
</dbReference>
<evidence type="ECO:0000256" key="3">
    <source>
        <dbReference type="ARBA" id="ARBA00022771"/>
    </source>
</evidence>
<dbReference type="InterPro" id="IPR040141">
    <property type="entry name" value="ZPR1"/>
</dbReference>
<dbReference type="PANTHER" id="PTHR10876">
    <property type="entry name" value="ZINC FINGER PROTEIN ZPR1"/>
    <property type="match status" value="1"/>
</dbReference>
<keyword evidence="8" id="KW-1185">Reference proteome</keyword>
<dbReference type="InterPro" id="IPR042452">
    <property type="entry name" value="ZPR1_Znf1/2"/>
</dbReference>
<keyword evidence="2" id="KW-0479">Metal-binding</keyword>
<dbReference type="SMART" id="SM00709">
    <property type="entry name" value="Zpr1"/>
    <property type="match status" value="2"/>
</dbReference>
<dbReference type="PANTHER" id="PTHR10876:SF0">
    <property type="entry name" value="ZINC FINGER PROTEIN ZPR1"/>
    <property type="match status" value="1"/>
</dbReference>
<dbReference type="Pfam" id="PF03367">
    <property type="entry name" value="Zn_ribbon_ZPR1"/>
    <property type="match status" value="2"/>
</dbReference>
<dbReference type="Pfam" id="PF22794">
    <property type="entry name" value="jr-ZPR1"/>
    <property type="match status" value="2"/>
</dbReference>
<reference evidence="8" key="1">
    <citation type="journal article" date="2023" name="Commun. Biol.">
        <title>Genome analysis of Parmales, the sister group of diatoms, reveals the evolutionary specialization of diatoms from phago-mixotrophs to photoautotrophs.</title>
        <authorList>
            <person name="Ban H."/>
            <person name="Sato S."/>
            <person name="Yoshikawa S."/>
            <person name="Yamada K."/>
            <person name="Nakamura Y."/>
            <person name="Ichinomiya M."/>
            <person name="Sato N."/>
            <person name="Blanc-Mathieu R."/>
            <person name="Endo H."/>
            <person name="Kuwata A."/>
            <person name="Ogata H."/>
        </authorList>
    </citation>
    <scope>NUCLEOTIDE SEQUENCE [LARGE SCALE GENOMIC DNA]</scope>
    <source>
        <strain evidence="8">NIES 3700</strain>
    </source>
</reference>
<dbReference type="InterPro" id="IPR004457">
    <property type="entry name" value="Znf_ZPR1"/>
</dbReference>
<dbReference type="Proteomes" id="UP001165122">
    <property type="component" value="Unassembled WGS sequence"/>
</dbReference>
<keyword evidence="4" id="KW-0862">Zinc</keyword>
<feature type="domain" description="Zinc finger ZPR1-type" evidence="6">
    <location>
        <begin position="24"/>
        <end position="196"/>
    </location>
</feature>
<sequence>MELPNSLESWNTGAEDDMSTILNCLCPACGGGEATTICLPTKVPFFRQIIIMSLKCPTCFFSNSEVSFGGELQPKGIRTTLLVKSPADLNRQVIKSDSCTISLPSLQFEIPPITQRGAVTTIEGVLKKSAEGLQEGQAQRAMQDISLFTAIQKVIDSLLKMAGDVEEEDSEEEEEESVFPYELVVDDPAGNSYIENFHAPATDPNMTTTHYIRTPTQDMSIGLQPSAAAIADGTIDDSNPLHKNVESKNGFDDDVTKLGREEVMTFPTPCPHCGVSATTNMCVTNIPHFKEIIIMSLDCEKCGYKSNEIKGGGAIPKFGTKVSLTVGEEEDFGREVLKSDTAGVAIPELELELEEGSLDGVYSTVEGLLKKLVTNMEAANPFASGDSSKKHHVGNDAEGGKFAEQSLSQKYDTFMAKLRVLSEGKSDAPFTLIINDPLSNSFVGPPPSVAASLALKAEEGNSDSVYSEYKDPRVEIVEYTRSQDQDDILGISDLKTEGYNTQIEESGTDQMQELSDRLTNVHKRGPDHPNIFGKPEVEGDNTKYGEDSVVWKTESGRRGEKEKEAVGEGEVYQREMKDKKFEEAEEFGGRREGMVFKLGGKGLGYYEDSWT</sequence>
<organism evidence="7 8">
    <name type="scientific">Triparma laevis f. longispina</name>
    <dbReference type="NCBI Taxonomy" id="1714387"/>
    <lineage>
        <taxon>Eukaryota</taxon>
        <taxon>Sar</taxon>
        <taxon>Stramenopiles</taxon>
        <taxon>Ochrophyta</taxon>
        <taxon>Bolidophyceae</taxon>
        <taxon>Parmales</taxon>
        <taxon>Triparmaceae</taxon>
        <taxon>Triparma</taxon>
    </lineage>
</organism>
<gene>
    <name evidence="7" type="ORF">TrLO_g12852</name>
</gene>
<dbReference type="GO" id="GO:0005634">
    <property type="term" value="C:nucleus"/>
    <property type="evidence" value="ECO:0007669"/>
    <property type="project" value="TreeGrafter"/>
</dbReference>
<evidence type="ECO:0000313" key="8">
    <source>
        <dbReference type="Proteomes" id="UP001165122"/>
    </source>
</evidence>
<name>A0A9W7KYG3_9STRA</name>
<evidence type="ECO:0000259" key="6">
    <source>
        <dbReference type="SMART" id="SM00709"/>
    </source>
</evidence>
<evidence type="ECO:0000313" key="7">
    <source>
        <dbReference type="EMBL" id="GMI16487.1"/>
    </source>
</evidence>
<dbReference type="GO" id="GO:0008270">
    <property type="term" value="F:zinc ion binding"/>
    <property type="evidence" value="ECO:0007669"/>
    <property type="project" value="UniProtKB-KW"/>
</dbReference>
<dbReference type="InterPro" id="IPR056180">
    <property type="entry name" value="ZPR1_jr_dom"/>
</dbReference>
<evidence type="ECO:0000256" key="1">
    <source>
        <dbReference type="ARBA" id="ARBA00008354"/>
    </source>
</evidence>
<dbReference type="Gene3D" id="2.60.120.1040">
    <property type="entry name" value="ZPR1, A/B domain"/>
    <property type="match status" value="2"/>
</dbReference>
<accession>A0A9W7KYG3</accession>
<dbReference type="NCBIfam" id="TIGR00310">
    <property type="entry name" value="ZPR1_znf"/>
    <property type="match status" value="2"/>
</dbReference>
<dbReference type="FunFam" id="2.20.25.420:FF:000002">
    <property type="entry name" value="Zinc finger protein ZPR1"/>
    <property type="match status" value="1"/>
</dbReference>
<keyword evidence="3" id="KW-0863">Zinc-finger</keyword>
<feature type="domain" description="Zinc finger ZPR1-type" evidence="6">
    <location>
        <begin position="268"/>
        <end position="445"/>
    </location>
</feature>
<feature type="region of interest" description="Disordered" evidence="5">
    <location>
        <begin position="524"/>
        <end position="543"/>
    </location>
</feature>
<evidence type="ECO:0000256" key="4">
    <source>
        <dbReference type="ARBA" id="ARBA00022833"/>
    </source>
</evidence>
<dbReference type="AlphaFoldDB" id="A0A9W7KYG3"/>
<evidence type="ECO:0000256" key="5">
    <source>
        <dbReference type="SAM" id="MobiDB-lite"/>
    </source>
</evidence>
<protein>
    <recommendedName>
        <fullName evidence="6">Zinc finger ZPR1-type domain-containing protein</fullName>
    </recommendedName>
</protein>
<dbReference type="InterPro" id="IPR042451">
    <property type="entry name" value="ZPR1_A/B_dom"/>
</dbReference>
<dbReference type="Gene3D" id="2.20.25.420">
    <property type="entry name" value="ZPR1, zinc finger domain"/>
    <property type="match status" value="2"/>
</dbReference>
<dbReference type="FunFam" id="2.60.120.1040:FF:000006">
    <property type="entry name" value="Zinc finger protein zpr1"/>
    <property type="match status" value="1"/>
</dbReference>